<evidence type="ECO:0000313" key="1">
    <source>
        <dbReference type="EMBL" id="CAI2198160.1"/>
    </source>
</evidence>
<evidence type="ECO:0000313" key="2">
    <source>
        <dbReference type="Proteomes" id="UP001153678"/>
    </source>
</evidence>
<proteinExistence type="predicted"/>
<comment type="caution">
    <text evidence="1">The sequence shown here is derived from an EMBL/GenBank/DDBJ whole genome shotgun (WGS) entry which is preliminary data.</text>
</comment>
<dbReference type="AlphaFoldDB" id="A0A9W4TAG4"/>
<feature type="non-terminal residue" evidence="1">
    <location>
        <position position="1"/>
    </location>
</feature>
<organism evidence="1 2">
    <name type="scientific">Funneliformis geosporum</name>
    <dbReference type="NCBI Taxonomy" id="1117311"/>
    <lineage>
        <taxon>Eukaryota</taxon>
        <taxon>Fungi</taxon>
        <taxon>Fungi incertae sedis</taxon>
        <taxon>Mucoromycota</taxon>
        <taxon>Glomeromycotina</taxon>
        <taxon>Glomeromycetes</taxon>
        <taxon>Glomerales</taxon>
        <taxon>Glomeraceae</taxon>
        <taxon>Funneliformis</taxon>
    </lineage>
</organism>
<accession>A0A9W4TAG4</accession>
<protein>
    <submittedName>
        <fullName evidence="1">12188_t:CDS:1</fullName>
    </submittedName>
</protein>
<keyword evidence="2" id="KW-1185">Reference proteome</keyword>
<dbReference type="EMBL" id="CAMKVN010017964">
    <property type="protein sequence ID" value="CAI2198160.1"/>
    <property type="molecule type" value="Genomic_DNA"/>
</dbReference>
<dbReference type="Proteomes" id="UP001153678">
    <property type="component" value="Unassembled WGS sequence"/>
</dbReference>
<sequence length="50" mass="5611">KYVSGKKMNNKRSLIVANVAINQNSDLQLMYWVRNPPIGGPITGPMKNPR</sequence>
<gene>
    <name evidence="1" type="ORF">FWILDA_LOCUS18434</name>
</gene>
<reference evidence="1" key="1">
    <citation type="submission" date="2022-08" db="EMBL/GenBank/DDBJ databases">
        <authorList>
            <person name="Kallberg Y."/>
            <person name="Tangrot J."/>
            <person name="Rosling A."/>
        </authorList>
    </citation>
    <scope>NUCLEOTIDE SEQUENCE</scope>
    <source>
        <strain evidence="1">Wild A</strain>
    </source>
</reference>
<name>A0A9W4TAG4_9GLOM</name>